<dbReference type="OrthoDB" id="4204419at2759"/>
<gene>
    <name evidence="1" type="ORF">AJ80_02649</name>
</gene>
<proteinExistence type="predicted"/>
<evidence type="ECO:0000313" key="1">
    <source>
        <dbReference type="EMBL" id="PGH23233.1"/>
    </source>
</evidence>
<dbReference type="EMBL" id="PDNA01000026">
    <property type="protein sequence ID" value="PGH23233.1"/>
    <property type="molecule type" value="Genomic_DNA"/>
</dbReference>
<keyword evidence="2" id="KW-1185">Reference proteome</keyword>
<dbReference type="AlphaFoldDB" id="A0A2B7YQH2"/>
<protein>
    <submittedName>
        <fullName evidence="1">Uncharacterized protein</fullName>
    </submittedName>
</protein>
<reference evidence="1 2" key="1">
    <citation type="submission" date="2017-10" db="EMBL/GenBank/DDBJ databases">
        <title>Comparative genomics in systemic dimorphic fungi from Ajellomycetaceae.</title>
        <authorList>
            <person name="Munoz J.F."/>
            <person name="Mcewen J.G."/>
            <person name="Clay O.K."/>
            <person name="Cuomo C.A."/>
        </authorList>
    </citation>
    <scope>NUCLEOTIDE SEQUENCE [LARGE SCALE GENOMIC DNA]</scope>
    <source>
        <strain evidence="1 2">UAMH7299</strain>
    </source>
</reference>
<dbReference type="Proteomes" id="UP000224634">
    <property type="component" value="Unassembled WGS sequence"/>
</dbReference>
<sequence length="264" mass="30755">MAAKESQCPYKPGETITLQLDPEKRVDARILKVYEPFTCSAVMLVELDHSSLRGEFVLKLLDRRFAAVLETEYCKFVDDGRAAMLFDHCTKMFSKDDQWAFQAEERRWWTAAQRETFVQWFCLLRFQDPSPGTEAHSEEKYVDCPGILLEYIQGFPLREIADKIPEEDWQEIGEETDIKDRSFVLREDPDTKKFEVVILNFGNCTLRSHAKDDDGFVESQAYADEEGMTGYMMERLSKGAFVFQRSTWSEKLQWKYMGPQPKAS</sequence>
<comment type="caution">
    <text evidence="1">The sequence shown here is derived from an EMBL/GenBank/DDBJ whole genome shotgun (WGS) entry which is preliminary data.</text>
</comment>
<name>A0A2B7YQH2_POLH7</name>
<accession>A0A2B7YQH2</accession>
<evidence type="ECO:0000313" key="2">
    <source>
        <dbReference type="Proteomes" id="UP000224634"/>
    </source>
</evidence>
<organism evidence="1 2">
    <name type="scientific">Polytolypa hystricis (strain UAMH7299)</name>
    <dbReference type="NCBI Taxonomy" id="1447883"/>
    <lineage>
        <taxon>Eukaryota</taxon>
        <taxon>Fungi</taxon>
        <taxon>Dikarya</taxon>
        <taxon>Ascomycota</taxon>
        <taxon>Pezizomycotina</taxon>
        <taxon>Eurotiomycetes</taxon>
        <taxon>Eurotiomycetidae</taxon>
        <taxon>Onygenales</taxon>
        <taxon>Onygenales incertae sedis</taxon>
        <taxon>Polytolypa</taxon>
    </lineage>
</organism>
<dbReference type="STRING" id="1447883.A0A2B7YQH2"/>